<dbReference type="GO" id="GO:0008681">
    <property type="term" value="F:2-octaprenyl-6-methoxyphenol hydroxylase activity"/>
    <property type="evidence" value="ECO:0007669"/>
    <property type="project" value="InterPro"/>
</dbReference>
<dbReference type="UniPathway" id="UPA00232"/>
<dbReference type="EMBL" id="QFXE01000008">
    <property type="protein sequence ID" value="RDH86744.1"/>
    <property type="molecule type" value="Genomic_DNA"/>
</dbReference>
<gene>
    <name evidence="10" type="ORF">DIZ78_07565</name>
</gene>
<evidence type="ECO:0000259" key="9">
    <source>
        <dbReference type="Pfam" id="PF01494"/>
    </source>
</evidence>
<dbReference type="InterPro" id="IPR051205">
    <property type="entry name" value="UbiH/COQ6_monooxygenase"/>
</dbReference>
<evidence type="ECO:0000313" key="10">
    <source>
        <dbReference type="EMBL" id="RDH86744.1"/>
    </source>
</evidence>
<evidence type="ECO:0000256" key="5">
    <source>
        <dbReference type="ARBA" id="ARBA00022827"/>
    </source>
</evidence>
<evidence type="ECO:0000256" key="1">
    <source>
        <dbReference type="ARBA" id="ARBA00001974"/>
    </source>
</evidence>
<dbReference type="GO" id="GO:0071949">
    <property type="term" value="F:FAD binding"/>
    <property type="evidence" value="ECO:0007669"/>
    <property type="project" value="InterPro"/>
</dbReference>
<dbReference type="PRINTS" id="PR00420">
    <property type="entry name" value="RNGMNOXGNASE"/>
</dbReference>
<dbReference type="SUPFAM" id="SSF51905">
    <property type="entry name" value="FAD/NAD(P)-binding domain"/>
    <property type="match status" value="1"/>
</dbReference>
<comment type="cofactor">
    <cofactor evidence="1">
        <name>FAD</name>
        <dbReference type="ChEBI" id="CHEBI:57692"/>
    </cofactor>
</comment>
<comment type="subunit">
    <text evidence="8">Component of the Ubi complex metabolon, which regroups five ubiquinone biosynthesis proteins (UbiE, UbiF, UbiG, UbiH and UbiI) and two accessory factors (UbiK and the lipid-binding protein UbiJ).</text>
</comment>
<dbReference type="GO" id="GO:0110142">
    <property type="term" value="C:ubiquinone biosynthesis complex"/>
    <property type="evidence" value="ECO:0007669"/>
    <property type="project" value="UniProtKB-ARBA"/>
</dbReference>
<evidence type="ECO:0000256" key="7">
    <source>
        <dbReference type="ARBA" id="ARBA00023033"/>
    </source>
</evidence>
<dbReference type="NCBIfam" id="TIGR01984">
    <property type="entry name" value="UbiH"/>
    <property type="match status" value="1"/>
</dbReference>
<organism evidence="10 11">
    <name type="scientific">endosymbiont of Escarpia spicata</name>
    <dbReference type="NCBI Taxonomy" id="2200908"/>
    <lineage>
        <taxon>Bacteria</taxon>
        <taxon>Pseudomonadati</taxon>
        <taxon>Pseudomonadota</taxon>
        <taxon>Gammaproteobacteria</taxon>
        <taxon>sulfur-oxidizing symbionts</taxon>
    </lineage>
</organism>
<sequence length="407" mass="44393">MTDDYDILIIGGGMVGASLARSINGLGLKIGVVEAWPFNSDLQPSYDDRVIALSWGTRLILQGMGVWERLSGEAEPISDIHISDRGHFGFARLNNRDEAVEALGYVATARALGQALLKDLEQEPDVDLLCPASLKSLSVSDDFVEVNLEEAGEVRRVRTALLVAADGGDSAVRGRLAISSKEQAYGQTAIIANITTERPHQGVAYERFTDSGPLAMLPMTEGRSSLVWTAKDEQVTEVMALDETAFLERLQTRFGYRLGHLTKCGKRFAYPLKLRQANEHVRPRIALIGNAAHTVHPVTGQGFNLGIRDVAVLADLLADVSAEQGDPGSMDLLQRYADWRRRDQNAVAMITDTLARLFANPLTPLRLARNVALLGLDSTPGLKHLVARQFMGLNGRLPRLARGIPLV</sequence>
<dbReference type="PANTHER" id="PTHR43876">
    <property type="entry name" value="UBIQUINONE BIOSYNTHESIS MONOOXYGENASE COQ6, MITOCHONDRIAL"/>
    <property type="match status" value="1"/>
</dbReference>
<evidence type="ECO:0000256" key="3">
    <source>
        <dbReference type="ARBA" id="ARBA00005349"/>
    </source>
</evidence>
<keyword evidence="5" id="KW-0274">FAD</keyword>
<comment type="pathway">
    <text evidence="2">Cofactor biosynthesis; ubiquinone biosynthesis.</text>
</comment>
<dbReference type="InterPro" id="IPR011295">
    <property type="entry name" value="UbiH"/>
</dbReference>
<evidence type="ECO:0000256" key="8">
    <source>
        <dbReference type="ARBA" id="ARBA00065734"/>
    </source>
</evidence>
<dbReference type="FunFam" id="3.50.50.60:FF:000021">
    <property type="entry name" value="Ubiquinone biosynthesis monooxygenase COQ6"/>
    <property type="match status" value="1"/>
</dbReference>
<keyword evidence="7" id="KW-0503">Monooxygenase</keyword>
<evidence type="ECO:0000313" key="11">
    <source>
        <dbReference type="Proteomes" id="UP000254771"/>
    </source>
</evidence>
<dbReference type="PANTHER" id="PTHR43876:SF8">
    <property type="entry name" value="2-OCTAPRENYL-6-METHOXYPHENOL HYDROXYLASE"/>
    <property type="match status" value="1"/>
</dbReference>
<dbReference type="AlphaFoldDB" id="A0A370DP96"/>
<proteinExistence type="inferred from homology"/>
<dbReference type="Gene3D" id="3.50.50.60">
    <property type="entry name" value="FAD/NAD(P)-binding domain"/>
    <property type="match status" value="2"/>
</dbReference>
<evidence type="ECO:0000256" key="4">
    <source>
        <dbReference type="ARBA" id="ARBA00022630"/>
    </source>
</evidence>
<keyword evidence="4" id="KW-0285">Flavoprotein</keyword>
<evidence type="ECO:0000256" key="2">
    <source>
        <dbReference type="ARBA" id="ARBA00004749"/>
    </source>
</evidence>
<dbReference type="InterPro" id="IPR002938">
    <property type="entry name" value="FAD-bd"/>
</dbReference>
<protein>
    <submittedName>
        <fullName evidence="10">2-octaprenyl-6-methoxyphenyl hydroxylase</fullName>
    </submittedName>
</protein>
<dbReference type="GO" id="GO:0006744">
    <property type="term" value="P:ubiquinone biosynthetic process"/>
    <property type="evidence" value="ECO:0007669"/>
    <property type="project" value="UniProtKB-UniPathway"/>
</dbReference>
<dbReference type="NCBIfam" id="TIGR01988">
    <property type="entry name" value="Ubi-OHases"/>
    <property type="match status" value="1"/>
</dbReference>
<comment type="caution">
    <text evidence="10">The sequence shown here is derived from an EMBL/GenBank/DDBJ whole genome shotgun (WGS) entry which is preliminary data.</text>
</comment>
<name>A0A370DP96_9GAMM</name>
<evidence type="ECO:0000256" key="6">
    <source>
        <dbReference type="ARBA" id="ARBA00023002"/>
    </source>
</evidence>
<keyword evidence="6" id="KW-0560">Oxidoreductase</keyword>
<reference evidence="10 11" key="1">
    <citation type="journal article" date="2018" name="ISME J.">
        <title>Endosymbiont genomes yield clues of tubeworm success.</title>
        <authorList>
            <person name="Li Y."/>
            <person name="Liles M.R."/>
            <person name="Halanych K.M."/>
        </authorList>
    </citation>
    <scope>NUCLEOTIDE SEQUENCE [LARGE SCALE GENOMIC DNA]</scope>
    <source>
        <strain evidence="10">A1462</strain>
    </source>
</reference>
<dbReference type="InterPro" id="IPR010971">
    <property type="entry name" value="UbiH/COQ6"/>
</dbReference>
<comment type="similarity">
    <text evidence="3">Belongs to the UbiH/COQ6 family.</text>
</comment>
<accession>A0A370DP96</accession>
<dbReference type="NCBIfam" id="NF004356">
    <property type="entry name" value="PRK05732.1"/>
    <property type="match status" value="1"/>
</dbReference>
<feature type="domain" description="FAD-binding" evidence="9">
    <location>
        <begin position="5"/>
        <end position="346"/>
    </location>
</feature>
<keyword evidence="11" id="KW-1185">Reference proteome</keyword>
<dbReference type="InterPro" id="IPR036188">
    <property type="entry name" value="FAD/NAD-bd_sf"/>
</dbReference>
<dbReference type="Proteomes" id="UP000254771">
    <property type="component" value="Unassembled WGS sequence"/>
</dbReference>
<dbReference type="Pfam" id="PF01494">
    <property type="entry name" value="FAD_binding_3"/>
    <property type="match status" value="1"/>
</dbReference>